<proteinExistence type="inferred from homology"/>
<dbReference type="InterPro" id="IPR038430">
    <property type="entry name" value="NDAH_ubi_oxred_su3_sf"/>
</dbReference>
<evidence type="ECO:0000256" key="2">
    <source>
        <dbReference type="ARBA" id="ARBA00008472"/>
    </source>
</evidence>
<evidence type="ECO:0000256" key="6">
    <source>
        <dbReference type="ARBA" id="ARBA00022719"/>
    </source>
</evidence>
<keyword evidence="5 11" id="KW-0812">Transmembrane</keyword>
<accession>A0A644VLL4</accession>
<evidence type="ECO:0000256" key="8">
    <source>
        <dbReference type="ARBA" id="ARBA00022989"/>
    </source>
</evidence>
<evidence type="ECO:0000256" key="7">
    <source>
        <dbReference type="ARBA" id="ARBA00022967"/>
    </source>
</evidence>
<evidence type="ECO:0000256" key="1">
    <source>
        <dbReference type="ARBA" id="ARBA00004141"/>
    </source>
</evidence>
<dbReference type="GO" id="GO:0016651">
    <property type="term" value="F:oxidoreductase activity, acting on NAD(P)H"/>
    <property type="evidence" value="ECO:0007669"/>
    <property type="project" value="InterPro"/>
</dbReference>
<name>A0A644VLL4_9ZZZZ</name>
<keyword evidence="10 11" id="KW-0472">Membrane</keyword>
<keyword evidence="12" id="KW-0560">Oxidoreductase</keyword>
<dbReference type="InterPro" id="IPR000440">
    <property type="entry name" value="NADH_UbQ/plastoQ_OxRdtase_su3"/>
</dbReference>
<keyword evidence="9" id="KW-0520">NAD</keyword>
<keyword evidence="7" id="KW-1278">Translocase</keyword>
<keyword evidence="8 11" id="KW-1133">Transmembrane helix</keyword>
<dbReference type="GO" id="GO:0008137">
    <property type="term" value="F:NADH dehydrogenase (ubiquinone) activity"/>
    <property type="evidence" value="ECO:0007669"/>
    <property type="project" value="InterPro"/>
</dbReference>
<dbReference type="Pfam" id="PF00507">
    <property type="entry name" value="Oxidored_q4"/>
    <property type="match status" value="1"/>
</dbReference>
<evidence type="ECO:0000256" key="11">
    <source>
        <dbReference type="SAM" id="Phobius"/>
    </source>
</evidence>
<keyword evidence="6" id="KW-0874">Quinone</keyword>
<evidence type="ECO:0000256" key="9">
    <source>
        <dbReference type="ARBA" id="ARBA00023027"/>
    </source>
</evidence>
<dbReference type="InterPro" id="IPR023043">
    <property type="entry name" value="NAD(P)H_OxRDtase_bac/plastid"/>
</dbReference>
<evidence type="ECO:0000313" key="12">
    <source>
        <dbReference type="EMBL" id="MPL92175.1"/>
    </source>
</evidence>
<dbReference type="Gene3D" id="1.20.58.1610">
    <property type="entry name" value="NADH:ubiquinone/plastoquinone oxidoreductase, chain 3"/>
    <property type="match status" value="1"/>
</dbReference>
<feature type="transmembrane region" description="Helical" evidence="11">
    <location>
        <begin position="82"/>
        <end position="103"/>
    </location>
</feature>
<protein>
    <submittedName>
        <fullName evidence="12">NAD(P)H-quinone oxidoreductase subunit 3, chloroplastic</fullName>
        <ecNumber evidence="12">1.6.5.11</ecNumber>
    </submittedName>
</protein>
<feature type="transmembrane region" description="Helical" evidence="11">
    <location>
        <begin position="27"/>
        <end position="51"/>
    </location>
</feature>
<evidence type="ECO:0000256" key="10">
    <source>
        <dbReference type="ARBA" id="ARBA00023136"/>
    </source>
</evidence>
<feature type="transmembrane region" description="Helical" evidence="11">
    <location>
        <begin position="109"/>
        <end position="132"/>
    </location>
</feature>
<comment type="subcellular location">
    <subcellularLocation>
        <location evidence="1">Membrane</location>
        <topology evidence="1">Multi-pass membrane protein</topology>
    </subcellularLocation>
</comment>
<dbReference type="PANTHER" id="PTHR11058">
    <property type="entry name" value="NADH-UBIQUINONE OXIDOREDUCTASE CHAIN 3"/>
    <property type="match status" value="1"/>
</dbReference>
<dbReference type="GO" id="GO:0048038">
    <property type="term" value="F:quinone binding"/>
    <property type="evidence" value="ECO:0007669"/>
    <property type="project" value="UniProtKB-KW"/>
</dbReference>
<comment type="similarity">
    <text evidence="2">Belongs to the complex I subunit 3 family.</text>
</comment>
<evidence type="ECO:0000256" key="4">
    <source>
        <dbReference type="ARBA" id="ARBA00022475"/>
    </source>
</evidence>
<dbReference type="EC" id="1.6.5.11" evidence="12"/>
<dbReference type="HAMAP" id="MF_01394">
    <property type="entry name" value="NDH1_NuoA"/>
    <property type="match status" value="1"/>
</dbReference>
<keyword evidence="3" id="KW-0813">Transport</keyword>
<organism evidence="12">
    <name type="scientific">bioreactor metagenome</name>
    <dbReference type="NCBI Taxonomy" id="1076179"/>
    <lineage>
        <taxon>unclassified sequences</taxon>
        <taxon>metagenomes</taxon>
        <taxon>ecological metagenomes</taxon>
    </lineage>
</organism>
<dbReference type="PANTHER" id="PTHR11058:SF22">
    <property type="entry name" value="NADH-QUINONE OXIDOREDUCTASE SUBUNIT A"/>
    <property type="match status" value="1"/>
</dbReference>
<keyword evidence="4" id="KW-1003">Cell membrane</keyword>
<comment type="caution">
    <text evidence="12">The sequence shown here is derived from an EMBL/GenBank/DDBJ whole genome shotgun (WGS) entry which is preliminary data.</text>
</comment>
<reference evidence="12" key="1">
    <citation type="submission" date="2019-08" db="EMBL/GenBank/DDBJ databases">
        <authorList>
            <person name="Kucharzyk K."/>
            <person name="Murdoch R.W."/>
            <person name="Higgins S."/>
            <person name="Loffler F."/>
        </authorList>
    </citation>
    <scope>NUCLEOTIDE SEQUENCE</scope>
</reference>
<sequence>MLNKFIFIKKSISFASSYFLHNQMNNLSLFFTVFLAGITLVVAGLGMAILLSPKSFNLQKGEPYECGIPTHGTSWMQFKAGYYLYAILYLMFDVETIFLFPWATIVRELGFPGLTSILFFLIILALGLAYAWRKGVLQWK</sequence>
<dbReference type="AlphaFoldDB" id="A0A644VLL4"/>
<dbReference type="EMBL" id="VSSQ01000350">
    <property type="protein sequence ID" value="MPL92175.1"/>
    <property type="molecule type" value="Genomic_DNA"/>
</dbReference>
<evidence type="ECO:0000256" key="3">
    <source>
        <dbReference type="ARBA" id="ARBA00022448"/>
    </source>
</evidence>
<evidence type="ECO:0000256" key="5">
    <source>
        <dbReference type="ARBA" id="ARBA00022692"/>
    </source>
</evidence>
<dbReference type="GO" id="GO:0030964">
    <property type="term" value="C:NADH dehydrogenase complex"/>
    <property type="evidence" value="ECO:0007669"/>
    <property type="project" value="TreeGrafter"/>
</dbReference>
<gene>
    <name evidence="12" type="primary">ndhC_9</name>
    <name evidence="12" type="ORF">SDC9_38272</name>
</gene>